<gene>
    <name evidence="2" type="ORF">C1SCF055_LOCUS1517</name>
</gene>
<sequence>MGDHPSNFVNYDMPDSWYPKNMVPVNPHCFHSPDRARTPSPSTFFSGNYPNAGIYQKIYKGLKMGENPWVKTETTVPPMTDDGITVIEGSPVNQTSTMGTVAKDDGNESNVITINDSPPVATTITQNDSDAGDFVVKGDDGNDDSKFKTPDRKPSIPFNSPKGEDLDHSINTTMATKGDKSSDGAKTNNSSMSLAYSSNTSCSTGSEGLPLGQSGVKKASQDDDLLTPEKSIDWKKAVDFSVPTGHQNQYGSQRTKMTKNKSRSHPFFK</sequence>
<feature type="compositionally biased region" description="Polar residues" evidence="1">
    <location>
        <begin position="184"/>
        <end position="206"/>
    </location>
</feature>
<comment type="caution">
    <text evidence="2">The sequence shown here is derived from an EMBL/GenBank/DDBJ whole genome shotgun (WGS) entry which is preliminary data.</text>
</comment>
<feature type="compositionally biased region" description="Basic residues" evidence="1">
    <location>
        <begin position="256"/>
        <end position="269"/>
    </location>
</feature>
<accession>A0A9P1BJZ4</accession>
<dbReference type="AlphaFoldDB" id="A0A9P1BJZ4"/>
<feature type="compositionally biased region" description="Polar residues" evidence="1">
    <location>
        <begin position="115"/>
        <end position="129"/>
    </location>
</feature>
<evidence type="ECO:0000313" key="2">
    <source>
        <dbReference type="EMBL" id="CAI3972986.1"/>
    </source>
</evidence>
<dbReference type="EMBL" id="CAMXCT010000047">
    <property type="protein sequence ID" value="CAI3972986.1"/>
    <property type="molecule type" value="Genomic_DNA"/>
</dbReference>
<name>A0A9P1BJZ4_9DINO</name>
<reference evidence="3" key="2">
    <citation type="submission" date="2024-04" db="EMBL/GenBank/DDBJ databases">
        <authorList>
            <person name="Chen Y."/>
            <person name="Shah S."/>
            <person name="Dougan E. K."/>
            <person name="Thang M."/>
            <person name="Chan C."/>
        </authorList>
    </citation>
    <scope>NUCLEOTIDE SEQUENCE [LARGE SCALE GENOMIC DNA]</scope>
</reference>
<keyword evidence="4" id="KW-1185">Reference proteome</keyword>
<feature type="compositionally biased region" description="Polar residues" evidence="1">
    <location>
        <begin position="244"/>
        <end position="255"/>
    </location>
</feature>
<dbReference type="EMBL" id="CAMXCT030000047">
    <property type="protein sequence ID" value="CAL4760298.1"/>
    <property type="molecule type" value="Genomic_DNA"/>
</dbReference>
<evidence type="ECO:0000313" key="4">
    <source>
        <dbReference type="Proteomes" id="UP001152797"/>
    </source>
</evidence>
<reference evidence="2" key="1">
    <citation type="submission" date="2022-10" db="EMBL/GenBank/DDBJ databases">
        <authorList>
            <person name="Chen Y."/>
            <person name="Dougan E. K."/>
            <person name="Chan C."/>
            <person name="Rhodes N."/>
            <person name="Thang M."/>
        </authorList>
    </citation>
    <scope>NUCLEOTIDE SEQUENCE</scope>
</reference>
<proteinExistence type="predicted"/>
<feature type="region of interest" description="Disordered" evidence="1">
    <location>
        <begin position="75"/>
        <end position="95"/>
    </location>
</feature>
<organism evidence="2">
    <name type="scientific">Cladocopium goreaui</name>
    <dbReference type="NCBI Taxonomy" id="2562237"/>
    <lineage>
        <taxon>Eukaryota</taxon>
        <taxon>Sar</taxon>
        <taxon>Alveolata</taxon>
        <taxon>Dinophyceae</taxon>
        <taxon>Suessiales</taxon>
        <taxon>Symbiodiniaceae</taxon>
        <taxon>Cladocopium</taxon>
    </lineage>
</organism>
<dbReference type="Proteomes" id="UP001152797">
    <property type="component" value="Unassembled WGS sequence"/>
</dbReference>
<evidence type="ECO:0000313" key="3">
    <source>
        <dbReference type="EMBL" id="CAL1126361.1"/>
    </source>
</evidence>
<dbReference type="EMBL" id="CAMXCT020000047">
    <property type="protein sequence ID" value="CAL1126361.1"/>
    <property type="molecule type" value="Genomic_DNA"/>
</dbReference>
<protein>
    <submittedName>
        <fullName evidence="2">Uncharacterized protein</fullName>
    </submittedName>
</protein>
<feature type="region of interest" description="Disordered" evidence="1">
    <location>
        <begin position="115"/>
        <end position="269"/>
    </location>
</feature>
<evidence type="ECO:0000256" key="1">
    <source>
        <dbReference type="SAM" id="MobiDB-lite"/>
    </source>
</evidence>
<feature type="compositionally biased region" description="Basic and acidic residues" evidence="1">
    <location>
        <begin position="136"/>
        <end position="154"/>
    </location>
</feature>